<dbReference type="InterPro" id="IPR002071">
    <property type="entry name" value="Thermonucl_AS"/>
</dbReference>
<dbReference type="PROSITE" id="PS50830">
    <property type="entry name" value="TNASE_3"/>
    <property type="match status" value="1"/>
</dbReference>
<evidence type="ECO:0000313" key="5">
    <source>
        <dbReference type="EMBL" id="KKS47105.1"/>
    </source>
</evidence>
<gene>
    <name evidence="5" type="ORF">UV12_C0011G0015</name>
</gene>
<protein>
    <submittedName>
        <fullName evidence="5">Nuclease (SNase domain protein)</fullName>
    </submittedName>
</protein>
<dbReference type="GO" id="GO:0016787">
    <property type="term" value="F:hydrolase activity"/>
    <property type="evidence" value="ECO:0007669"/>
    <property type="project" value="UniProtKB-KW"/>
</dbReference>
<dbReference type="GO" id="GO:0004519">
    <property type="term" value="F:endonuclease activity"/>
    <property type="evidence" value="ECO:0007669"/>
    <property type="project" value="UniProtKB-KW"/>
</dbReference>
<name>A0A0G0ZEG1_9BACT</name>
<dbReference type="PROSITE" id="PS01123">
    <property type="entry name" value="TNASE_1"/>
    <property type="match status" value="1"/>
</dbReference>
<dbReference type="SUPFAM" id="SSF50199">
    <property type="entry name" value="Staphylococcal nuclease"/>
    <property type="match status" value="1"/>
</dbReference>
<keyword evidence="1" id="KW-0540">Nuclease</keyword>
<evidence type="ECO:0000313" key="6">
    <source>
        <dbReference type="Proteomes" id="UP000034704"/>
    </source>
</evidence>
<dbReference type="Gene3D" id="2.40.50.90">
    <property type="match status" value="1"/>
</dbReference>
<comment type="caution">
    <text evidence="5">The sequence shown here is derived from an EMBL/GenBank/DDBJ whole genome shotgun (WGS) entry which is preliminary data.</text>
</comment>
<proteinExistence type="predicted"/>
<organism evidence="5 6">
    <name type="scientific">Candidatus Nomurabacteria bacterium GW2011_GWC2_42_20</name>
    <dbReference type="NCBI Taxonomy" id="1618756"/>
    <lineage>
        <taxon>Bacteria</taxon>
        <taxon>Candidatus Nomuraibacteriota</taxon>
    </lineage>
</organism>
<evidence type="ECO:0000256" key="1">
    <source>
        <dbReference type="ARBA" id="ARBA00022722"/>
    </source>
</evidence>
<dbReference type="InterPro" id="IPR016071">
    <property type="entry name" value="Staphylococal_nuclease_OB-fold"/>
</dbReference>
<feature type="domain" description="TNase-like" evidence="4">
    <location>
        <begin position="49"/>
        <end position="183"/>
    </location>
</feature>
<dbReference type="EMBL" id="LCDG01000011">
    <property type="protein sequence ID" value="KKS47105.1"/>
    <property type="molecule type" value="Genomic_DNA"/>
</dbReference>
<evidence type="ECO:0000256" key="2">
    <source>
        <dbReference type="ARBA" id="ARBA00022759"/>
    </source>
</evidence>
<accession>A0A0G0ZEG1</accession>
<evidence type="ECO:0000256" key="3">
    <source>
        <dbReference type="ARBA" id="ARBA00022801"/>
    </source>
</evidence>
<dbReference type="Pfam" id="PF00565">
    <property type="entry name" value="SNase"/>
    <property type="match status" value="1"/>
</dbReference>
<dbReference type="GO" id="GO:0003676">
    <property type="term" value="F:nucleic acid binding"/>
    <property type="evidence" value="ECO:0007669"/>
    <property type="project" value="InterPro"/>
</dbReference>
<dbReference type="PANTHER" id="PTHR12302">
    <property type="entry name" value="EBNA2 BINDING PROTEIN P100"/>
    <property type="match status" value="1"/>
</dbReference>
<keyword evidence="2" id="KW-0255">Endonuclease</keyword>
<dbReference type="PANTHER" id="PTHR12302:SF3">
    <property type="entry name" value="SERINE_THREONINE-PROTEIN KINASE 31"/>
    <property type="match status" value="1"/>
</dbReference>
<dbReference type="Proteomes" id="UP000034704">
    <property type="component" value="Unassembled WGS sequence"/>
</dbReference>
<dbReference type="AlphaFoldDB" id="A0A0G0ZEG1"/>
<dbReference type="InterPro" id="IPR035437">
    <property type="entry name" value="SNase_OB-fold_sf"/>
</dbReference>
<dbReference type="STRING" id="1618756.UV12_C0011G0015"/>
<dbReference type="SMART" id="SM00318">
    <property type="entry name" value="SNc"/>
    <property type="match status" value="1"/>
</dbReference>
<sequence length="189" mass="21320">MRKRLIIVTILVFLALAVQSWLKSQDEIGFSIAQPKSPAVTTAEITLLKPGYNRVTRVVDGDTIVVDINGVSEKVRLIGVDTPETVDPRKLVQCFGKEASAFNKSLLLNASIRLEADSLQYDRDKYGRLLRYVFLEDGTLVNEKIISLGYGHEYTYRTPYKYQAEFKDAERNAREGQKGLWSPDACKNS</sequence>
<reference evidence="5 6" key="1">
    <citation type="journal article" date="2015" name="Nature">
        <title>rRNA introns, odd ribosomes, and small enigmatic genomes across a large radiation of phyla.</title>
        <authorList>
            <person name="Brown C.T."/>
            <person name="Hug L.A."/>
            <person name="Thomas B.C."/>
            <person name="Sharon I."/>
            <person name="Castelle C.J."/>
            <person name="Singh A."/>
            <person name="Wilkins M.J."/>
            <person name="Williams K.H."/>
            <person name="Banfield J.F."/>
        </authorList>
    </citation>
    <scope>NUCLEOTIDE SEQUENCE [LARGE SCALE GENOMIC DNA]</scope>
</reference>
<keyword evidence="3" id="KW-0378">Hydrolase</keyword>
<evidence type="ECO:0000259" key="4">
    <source>
        <dbReference type="PROSITE" id="PS50830"/>
    </source>
</evidence>